<name>A0A1E3PJC8_9ASCO</name>
<dbReference type="GO" id="GO:0005539">
    <property type="term" value="F:glycosaminoglycan binding"/>
    <property type="evidence" value="ECO:0007669"/>
    <property type="project" value="TreeGrafter"/>
</dbReference>
<proteinExistence type="inferred from homology"/>
<dbReference type="STRING" id="857566.A0A1E3PJC8"/>
<evidence type="ECO:0000256" key="1">
    <source>
        <dbReference type="ARBA" id="ARBA00008779"/>
    </source>
</evidence>
<protein>
    <submittedName>
        <fullName evidence="2">Uncharacterized protein</fullName>
    </submittedName>
</protein>
<organism evidence="2 3">
    <name type="scientific">Nadsonia fulvescens var. elongata DSM 6958</name>
    <dbReference type="NCBI Taxonomy" id="857566"/>
    <lineage>
        <taxon>Eukaryota</taxon>
        <taxon>Fungi</taxon>
        <taxon>Dikarya</taxon>
        <taxon>Ascomycota</taxon>
        <taxon>Saccharomycotina</taxon>
        <taxon>Dipodascomycetes</taxon>
        <taxon>Dipodascales</taxon>
        <taxon>Dipodascales incertae sedis</taxon>
        <taxon>Nadsonia</taxon>
    </lineage>
</organism>
<dbReference type="EMBL" id="KV454410">
    <property type="protein sequence ID" value="ODQ64947.1"/>
    <property type="molecule type" value="Genomic_DNA"/>
</dbReference>
<dbReference type="Proteomes" id="UP000095009">
    <property type="component" value="Unassembled WGS sequence"/>
</dbReference>
<reference evidence="2 3" key="1">
    <citation type="journal article" date="2016" name="Proc. Natl. Acad. Sci. U.S.A.">
        <title>Comparative genomics of biotechnologically important yeasts.</title>
        <authorList>
            <person name="Riley R."/>
            <person name="Haridas S."/>
            <person name="Wolfe K.H."/>
            <person name="Lopes M.R."/>
            <person name="Hittinger C.T."/>
            <person name="Goeker M."/>
            <person name="Salamov A.A."/>
            <person name="Wisecaver J.H."/>
            <person name="Long T.M."/>
            <person name="Calvey C.H."/>
            <person name="Aerts A.L."/>
            <person name="Barry K.W."/>
            <person name="Choi C."/>
            <person name="Clum A."/>
            <person name="Coughlan A.Y."/>
            <person name="Deshpande S."/>
            <person name="Douglass A.P."/>
            <person name="Hanson S.J."/>
            <person name="Klenk H.-P."/>
            <person name="LaButti K.M."/>
            <person name="Lapidus A."/>
            <person name="Lindquist E.A."/>
            <person name="Lipzen A.M."/>
            <person name="Meier-Kolthoff J.P."/>
            <person name="Ohm R.A."/>
            <person name="Otillar R.P."/>
            <person name="Pangilinan J.L."/>
            <person name="Peng Y."/>
            <person name="Rokas A."/>
            <person name="Rosa C.A."/>
            <person name="Scheuner C."/>
            <person name="Sibirny A.A."/>
            <person name="Slot J.C."/>
            <person name="Stielow J.B."/>
            <person name="Sun H."/>
            <person name="Kurtzman C.P."/>
            <person name="Blackwell M."/>
            <person name="Grigoriev I.V."/>
            <person name="Jeffries T.W."/>
        </authorList>
    </citation>
    <scope>NUCLEOTIDE SEQUENCE [LARGE SCALE GENOMIC DNA]</scope>
    <source>
        <strain evidence="2 3">DSM 6958</strain>
    </source>
</reference>
<dbReference type="OrthoDB" id="96314at2759"/>
<dbReference type="AlphaFoldDB" id="A0A1E3PJC8"/>
<evidence type="ECO:0000313" key="2">
    <source>
        <dbReference type="EMBL" id="ODQ64947.1"/>
    </source>
</evidence>
<evidence type="ECO:0000313" key="3">
    <source>
        <dbReference type="Proteomes" id="UP000095009"/>
    </source>
</evidence>
<dbReference type="PANTHER" id="PTHR43108">
    <property type="entry name" value="N-ACETYLGLUCOSAMINE-6-SULFATASE FAMILY MEMBER"/>
    <property type="match status" value="1"/>
</dbReference>
<comment type="similarity">
    <text evidence="1">Belongs to the sulfatase family.</text>
</comment>
<dbReference type="GO" id="GO:0008449">
    <property type="term" value="F:N-acetylglucosamine-6-sulfatase activity"/>
    <property type="evidence" value="ECO:0007669"/>
    <property type="project" value="TreeGrafter"/>
</dbReference>
<accession>A0A1E3PJC8</accession>
<gene>
    <name evidence="2" type="ORF">NADFUDRAFT_83084</name>
</gene>
<keyword evidence="3" id="KW-1185">Reference proteome</keyword>
<sequence>MNGWDDAEFLLDPYTYVYYNATFACNGGESKNHPGEYSSVKNAEKSYTLLDETINERTRKQALGEDPAPFFFVSAPISTLTNMEFDLEKHKLTVTGPQYPERHANLFKDLKLPHNENFNPDSPSGASWVRGLSKLNKIMGEVLDEFYHAHRSLGS</sequence>
<dbReference type="PANTHER" id="PTHR43108:SF8">
    <property type="entry name" value="SD21168P"/>
    <property type="match status" value="1"/>
</dbReference>